<name>A0A0W0SMH0_9GAMM</name>
<gene>
    <name evidence="9" type="primary">yedK_2</name>
    <name evidence="9" type="ORF">Ldro_3028</name>
</gene>
<sequence>MCGRFALNTDVETILKQFSVASCENLPFSYNVAPTEPALCLVNNEAQITGIQMRWGFIPWYSQALTGKKPPLLINAKAESILEKPAFKQSVQHRRCVLIMSGFFEWLHLEKTKEKQPFFIEERHHELLAIAAIWQQEKDENLPSFCLLTINAHNPLVKTLHERMPWMLSPLQTQEWLREEQLSAAHLKELLAADKPIDLMAYPVTQAVNSAKYKEKDSIKPKV</sequence>
<keyword evidence="5" id="KW-0190">Covalent protein-DNA linkage</keyword>
<evidence type="ECO:0000256" key="7">
    <source>
        <dbReference type="ARBA" id="ARBA00023239"/>
    </source>
</evidence>
<dbReference type="InterPro" id="IPR036590">
    <property type="entry name" value="SRAP-like"/>
</dbReference>
<accession>A0A0W0SMH0</accession>
<keyword evidence="10" id="KW-1185">Reference proteome</keyword>
<dbReference type="GO" id="GO:0106300">
    <property type="term" value="P:protein-DNA covalent cross-linking repair"/>
    <property type="evidence" value="ECO:0007669"/>
    <property type="project" value="InterPro"/>
</dbReference>
<evidence type="ECO:0000256" key="4">
    <source>
        <dbReference type="ARBA" id="ARBA00022801"/>
    </source>
</evidence>
<dbReference type="InterPro" id="IPR003738">
    <property type="entry name" value="SRAP"/>
</dbReference>
<dbReference type="PANTHER" id="PTHR13604:SF0">
    <property type="entry name" value="ABASIC SITE PROCESSING PROTEIN HMCES"/>
    <property type="match status" value="1"/>
</dbReference>
<evidence type="ECO:0000256" key="3">
    <source>
        <dbReference type="ARBA" id="ARBA00022763"/>
    </source>
</evidence>
<dbReference type="GO" id="GO:0006508">
    <property type="term" value="P:proteolysis"/>
    <property type="evidence" value="ECO:0007669"/>
    <property type="project" value="UniProtKB-KW"/>
</dbReference>
<dbReference type="Pfam" id="PF02586">
    <property type="entry name" value="SRAP"/>
    <property type="match status" value="1"/>
</dbReference>
<dbReference type="EC" id="3.4.-.-" evidence="8"/>
<evidence type="ECO:0000313" key="9">
    <source>
        <dbReference type="EMBL" id="KTC84425.1"/>
    </source>
</evidence>
<dbReference type="PATRIC" id="fig|1212489.4.peg.3202"/>
<keyword evidence="7" id="KW-0456">Lyase</keyword>
<keyword evidence="2 8" id="KW-0645">Protease</keyword>
<evidence type="ECO:0000256" key="8">
    <source>
        <dbReference type="RuleBase" id="RU364100"/>
    </source>
</evidence>
<comment type="caution">
    <text evidence="9">The sequence shown here is derived from an EMBL/GenBank/DDBJ whole genome shotgun (WGS) entry which is preliminary data.</text>
</comment>
<keyword evidence="6" id="KW-0238">DNA-binding</keyword>
<dbReference type="Gene3D" id="3.90.1680.10">
    <property type="entry name" value="SOS response associated peptidase-like"/>
    <property type="match status" value="1"/>
</dbReference>
<evidence type="ECO:0000256" key="5">
    <source>
        <dbReference type="ARBA" id="ARBA00023124"/>
    </source>
</evidence>
<evidence type="ECO:0000313" key="10">
    <source>
        <dbReference type="Proteomes" id="UP000054736"/>
    </source>
</evidence>
<dbReference type="GO" id="GO:0008233">
    <property type="term" value="F:peptidase activity"/>
    <property type="evidence" value="ECO:0007669"/>
    <property type="project" value="UniProtKB-KW"/>
</dbReference>
<dbReference type="PANTHER" id="PTHR13604">
    <property type="entry name" value="DC12-RELATED"/>
    <property type="match status" value="1"/>
</dbReference>
<reference evidence="9 10" key="1">
    <citation type="submission" date="2015-11" db="EMBL/GenBank/DDBJ databases">
        <title>Genomic analysis of 38 Legionella species identifies large and diverse effector repertoires.</title>
        <authorList>
            <person name="Burstein D."/>
            <person name="Amaro F."/>
            <person name="Zusman T."/>
            <person name="Lifshitz Z."/>
            <person name="Cohen O."/>
            <person name="Gilbert J.A."/>
            <person name="Pupko T."/>
            <person name="Shuman H.A."/>
            <person name="Segal G."/>
        </authorList>
    </citation>
    <scope>NUCLEOTIDE SEQUENCE [LARGE SCALE GENOMIC DNA]</scope>
    <source>
        <strain evidence="9 10">ATCC 700990</strain>
    </source>
</reference>
<protein>
    <recommendedName>
        <fullName evidence="8">Abasic site processing protein</fullName>
        <ecNumber evidence="8">3.4.-.-</ecNumber>
    </recommendedName>
</protein>
<dbReference type="GO" id="GO:0016829">
    <property type="term" value="F:lyase activity"/>
    <property type="evidence" value="ECO:0007669"/>
    <property type="project" value="UniProtKB-KW"/>
</dbReference>
<comment type="similarity">
    <text evidence="1 8">Belongs to the SOS response-associated peptidase family.</text>
</comment>
<dbReference type="STRING" id="1212489.Ldro_3028"/>
<dbReference type="RefSeq" id="WP_058497296.1">
    <property type="nucleotide sequence ID" value="NZ_LNXY01000032.1"/>
</dbReference>
<keyword evidence="3" id="KW-0227">DNA damage</keyword>
<dbReference type="GO" id="GO:0003697">
    <property type="term" value="F:single-stranded DNA binding"/>
    <property type="evidence" value="ECO:0007669"/>
    <property type="project" value="InterPro"/>
</dbReference>
<organism evidence="9 10">
    <name type="scientific">Legionella drozanskii LLAP-1</name>
    <dbReference type="NCBI Taxonomy" id="1212489"/>
    <lineage>
        <taxon>Bacteria</taxon>
        <taxon>Pseudomonadati</taxon>
        <taxon>Pseudomonadota</taxon>
        <taxon>Gammaproteobacteria</taxon>
        <taxon>Legionellales</taxon>
        <taxon>Legionellaceae</taxon>
        <taxon>Legionella</taxon>
    </lineage>
</organism>
<dbReference type="AlphaFoldDB" id="A0A0W0SMH0"/>
<evidence type="ECO:0000256" key="6">
    <source>
        <dbReference type="ARBA" id="ARBA00023125"/>
    </source>
</evidence>
<proteinExistence type="inferred from homology"/>
<evidence type="ECO:0000256" key="1">
    <source>
        <dbReference type="ARBA" id="ARBA00008136"/>
    </source>
</evidence>
<dbReference type="Proteomes" id="UP000054736">
    <property type="component" value="Unassembled WGS sequence"/>
</dbReference>
<dbReference type="EMBL" id="LNXY01000032">
    <property type="protein sequence ID" value="KTC84425.1"/>
    <property type="molecule type" value="Genomic_DNA"/>
</dbReference>
<evidence type="ECO:0000256" key="2">
    <source>
        <dbReference type="ARBA" id="ARBA00022670"/>
    </source>
</evidence>
<keyword evidence="4 8" id="KW-0378">Hydrolase</keyword>
<dbReference type="SUPFAM" id="SSF143081">
    <property type="entry name" value="BB1717-like"/>
    <property type="match status" value="1"/>
</dbReference>